<name>A0A518FR74_9PLAN</name>
<dbReference type="EMBL" id="CP036317">
    <property type="protein sequence ID" value="QDV18846.1"/>
    <property type="molecule type" value="Genomic_DNA"/>
</dbReference>
<gene>
    <name evidence="2" type="ORF">Pan153_35070</name>
</gene>
<protein>
    <submittedName>
        <fullName evidence="2">Uncharacterized protein</fullName>
    </submittedName>
</protein>
<proteinExistence type="predicted"/>
<organism evidence="2 3">
    <name type="scientific">Gimesia panareensis</name>
    <dbReference type="NCBI Taxonomy" id="2527978"/>
    <lineage>
        <taxon>Bacteria</taxon>
        <taxon>Pseudomonadati</taxon>
        <taxon>Planctomycetota</taxon>
        <taxon>Planctomycetia</taxon>
        <taxon>Planctomycetales</taxon>
        <taxon>Planctomycetaceae</taxon>
        <taxon>Gimesia</taxon>
    </lineage>
</organism>
<accession>A0A518FR74</accession>
<sequence>MRPANRGRFASVCSVINRSLFPEFTTAWFPVMTEKTELDPLSPNLARARGGSPSTGTARTGDADAPASPTIFTRFPPEHFDCVRFVLPPMFRAEQDKYRPDWDKIRDTPGQNLATLGQNFVLIRRRRFTKSEQHVGAEPVCLTAERRSTRSRLQWIPIYILLSGKALAAGN</sequence>
<dbReference type="AlphaFoldDB" id="A0A518FR74"/>
<evidence type="ECO:0000256" key="1">
    <source>
        <dbReference type="SAM" id="MobiDB-lite"/>
    </source>
</evidence>
<evidence type="ECO:0000313" key="3">
    <source>
        <dbReference type="Proteomes" id="UP000320839"/>
    </source>
</evidence>
<evidence type="ECO:0000313" key="2">
    <source>
        <dbReference type="EMBL" id="QDV18846.1"/>
    </source>
</evidence>
<reference evidence="2 3" key="1">
    <citation type="submission" date="2019-02" db="EMBL/GenBank/DDBJ databases">
        <title>Deep-cultivation of Planctomycetes and their phenomic and genomic characterization uncovers novel biology.</title>
        <authorList>
            <person name="Wiegand S."/>
            <person name="Jogler M."/>
            <person name="Boedeker C."/>
            <person name="Pinto D."/>
            <person name="Vollmers J."/>
            <person name="Rivas-Marin E."/>
            <person name="Kohn T."/>
            <person name="Peeters S.H."/>
            <person name="Heuer A."/>
            <person name="Rast P."/>
            <person name="Oberbeckmann S."/>
            <person name="Bunk B."/>
            <person name="Jeske O."/>
            <person name="Meyerdierks A."/>
            <person name="Storesund J.E."/>
            <person name="Kallscheuer N."/>
            <person name="Luecker S."/>
            <person name="Lage O.M."/>
            <person name="Pohl T."/>
            <person name="Merkel B.J."/>
            <person name="Hornburger P."/>
            <person name="Mueller R.-W."/>
            <person name="Bruemmer F."/>
            <person name="Labrenz M."/>
            <person name="Spormann A.M."/>
            <person name="Op den Camp H."/>
            <person name="Overmann J."/>
            <person name="Amann R."/>
            <person name="Jetten M.S.M."/>
            <person name="Mascher T."/>
            <person name="Medema M.H."/>
            <person name="Devos D.P."/>
            <person name="Kaster A.-K."/>
            <person name="Ovreas L."/>
            <person name="Rohde M."/>
            <person name="Galperin M.Y."/>
            <person name="Jogler C."/>
        </authorList>
    </citation>
    <scope>NUCLEOTIDE SEQUENCE [LARGE SCALE GENOMIC DNA]</scope>
    <source>
        <strain evidence="2 3">Pan153</strain>
    </source>
</reference>
<feature type="region of interest" description="Disordered" evidence="1">
    <location>
        <begin position="42"/>
        <end position="65"/>
    </location>
</feature>
<dbReference type="Proteomes" id="UP000320839">
    <property type="component" value="Chromosome"/>
</dbReference>